<dbReference type="UniPathway" id="UPA00392"/>
<reference evidence="15" key="1">
    <citation type="submission" date="2018-02" db="EMBL/GenBank/DDBJ databases">
        <title>Genome sequence of Candidatus Liberibacter europaeus.</title>
        <authorList>
            <person name="Frampton R.A."/>
            <person name="Thompson S.M."/>
            <person name="David C."/>
            <person name="Addison S.M."/>
            <person name="Smith G.R."/>
        </authorList>
    </citation>
    <scope>NUCLEOTIDE SEQUENCE [LARGE SCALE GENOMIC DNA]</scope>
</reference>
<evidence type="ECO:0000256" key="3">
    <source>
        <dbReference type="ARBA" id="ARBA00011245"/>
    </source>
</evidence>
<dbReference type="FunFam" id="3.40.1780.10:FF:000001">
    <property type="entry name" value="S-adenosylmethionine:tRNA ribosyltransferase-isomerase"/>
    <property type="match status" value="1"/>
</dbReference>
<evidence type="ECO:0000313" key="14">
    <source>
        <dbReference type="EMBL" id="PTL86715.1"/>
    </source>
</evidence>
<keyword evidence="4 13" id="KW-0963">Cytoplasm</keyword>
<evidence type="ECO:0000256" key="2">
    <source>
        <dbReference type="ARBA" id="ARBA00004691"/>
    </source>
</evidence>
<organism evidence="14 15">
    <name type="scientific">Candidatus Liberibacter europaeus</name>
    <dbReference type="NCBI Taxonomy" id="744859"/>
    <lineage>
        <taxon>Bacteria</taxon>
        <taxon>Pseudomonadati</taxon>
        <taxon>Pseudomonadota</taxon>
        <taxon>Alphaproteobacteria</taxon>
        <taxon>Hyphomicrobiales</taxon>
        <taxon>Rhizobiaceae</taxon>
        <taxon>Liberibacter</taxon>
    </lineage>
</organism>
<evidence type="ECO:0000256" key="12">
    <source>
        <dbReference type="ARBA" id="ARBA00076160"/>
    </source>
</evidence>
<evidence type="ECO:0000256" key="8">
    <source>
        <dbReference type="ARBA" id="ARBA00052751"/>
    </source>
</evidence>
<dbReference type="PANTHER" id="PTHR30307:SF0">
    <property type="entry name" value="S-ADENOSYLMETHIONINE:TRNA RIBOSYLTRANSFERASE-ISOMERASE"/>
    <property type="match status" value="1"/>
</dbReference>
<evidence type="ECO:0000256" key="5">
    <source>
        <dbReference type="ARBA" id="ARBA00022679"/>
    </source>
</evidence>
<name>A0A2T4VY61_9HYPH</name>
<dbReference type="GO" id="GO:0051075">
    <property type="term" value="F:S-adenosylmethionine:tRNA ribosyltransferase-isomerase activity"/>
    <property type="evidence" value="ECO:0007669"/>
    <property type="project" value="UniProtKB-EC"/>
</dbReference>
<evidence type="ECO:0000256" key="11">
    <source>
        <dbReference type="ARBA" id="ARBA00069325"/>
    </source>
</evidence>
<comment type="caution">
    <text evidence="14">The sequence shown here is derived from an EMBL/GenBank/DDBJ whole genome shotgun (WGS) entry which is preliminary data.</text>
</comment>
<evidence type="ECO:0000256" key="4">
    <source>
        <dbReference type="ARBA" id="ARBA00022490"/>
    </source>
</evidence>
<comment type="pathway">
    <text evidence="2 13">tRNA modification; tRNA-queuosine biosynthesis.</text>
</comment>
<dbReference type="GO" id="GO:0008616">
    <property type="term" value="P:tRNA queuosine(34) biosynthetic process"/>
    <property type="evidence" value="ECO:0007669"/>
    <property type="project" value="UniProtKB-UniRule"/>
</dbReference>
<dbReference type="Gene3D" id="2.40.10.240">
    <property type="entry name" value="QueA-like"/>
    <property type="match status" value="1"/>
</dbReference>
<gene>
    <name evidence="13" type="primary">queA</name>
    <name evidence="14" type="ORF">C4617_02555</name>
</gene>
<dbReference type="AlphaFoldDB" id="A0A2T4VY61"/>
<keyword evidence="7 13" id="KW-0671">Queuosine biosynthesis</keyword>
<comment type="subcellular location">
    <subcellularLocation>
        <location evidence="1 13">Cytoplasm</location>
    </subcellularLocation>
</comment>
<evidence type="ECO:0000256" key="7">
    <source>
        <dbReference type="ARBA" id="ARBA00022785"/>
    </source>
</evidence>
<dbReference type="GO" id="GO:0005737">
    <property type="term" value="C:cytoplasm"/>
    <property type="evidence" value="ECO:0007669"/>
    <property type="project" value="UniProtKB-SubCell"/>
</dbReference>
<dbReference type="SUPFAM" id="SSF111337">
    <property type="entry name" value="QueA-like"/>
    <property type="match status" value="1"/>
</dbReference>
<dbReference type="InterPro" id="IPR042119">
    <property type="entry name" value="QueA_dom2"/>
</dbReference>
<dbReference type="InterPro" id="IPR003699">
    <property type="entry name" value="QueA"/>
</dbReference>
<keyword evidence="14" id="KW-0413">Isomerase</keyword>
<comment type="similarity">
    <text evidence="9 13">Belongs to the QueA family.</text>
</comment>
<dbReference type="InterPro" id="IPR036100">
    <property type="entry name" value="QueA_sf"/>
</dbReference>
<dbReference type="EMBL" id="PSQJ01000002">
    <property type="protein sequence ID" value="PTL86715.1"/>
    <property type="molecule type" value="Genomic_DNA"/>
</dbReference>
<evidence type="ECO:0000256" key="13">
    <source>
        <dbReference type="HAMAP-Rule" id="MF_00113"/>
    </source>
</evidence>
<dbReference type="EC" id="2.4.99.17" evidence="10 13"/>
<keyword evidence="5 13" id="KW-0808">Transferase</keyword>
<evidence type="ECO:0000256" key="6">
    <source>
        <dbReference type="ARBA" id="ARBA00022691"/>
    </source>
</evidence>
<comment type="function">
    <text evidence="13">Transfers and isomerizes the ribose moiety from AdoMet to the 7-aminomethyl group of 7-deazaguanine (preQ1-tRNA) to give epoxyqueuosine (oQ-tRNA).</text>
</comment>
<comment type="subunit">
    <text evidence="3 13">Monomer.</text>
</comment>
<sequence>MMVKEFDFHLPSSRVALRPASPRDSARLMVVRSDLSSPLNISDHFVRDLLMFLNPNDVIVFNDTKVITAQLRGILLRHKNDTETWISCTLHMRVSPNSWFAYVRSIKKVKEGDKIYFFSQDGQFKLEAIITKKCNTGEILLVFSTSGVELDMAIAMVGTIPLPPYISRKRSIDERDYVDYQTTYAKVQGSVAAPTAGLHFTRDLLSKIVASGIKTHFITLHVGAATFMPVRVKDTDDHVMHSELGFIDVKTAQSLNKVKSQGGRIIAVGTTSLRLLETATMEDGTIIPWSGATNIFITPGYRFRAVDILISNFHLPKSTLLMLVSAFCGIEETKKIYQHAIDNSYRFYSYGDASFLFKKDVVS</sequence>
<evidence type="ECO:0000256" key="10">
    <source>
        <dbReference type="ARBA" id="ARBA00066503"/>
    </source>
</evidence>
<dbReference type="Gene3D" id="3.40.1780.10">
    <property type="entry name" value="QueA-like"/>
    <property type="match status" value="1"/>
</dbReference>
<dbReference type="PANTHER" id="PTHR30307">
    <property type="entry name" value="S-ADENOSYLMETHIONINE:TRNA RIBOSYLTRANSFERASE-ISOMERASE"/>
    <property type="match status" value="1"/>
</dbReference>
<comment type="catalytic activity">
    <reaction evidence="8 13">
        <text>7-aminomethyl-7-carbaguanosine(34) in tRNA + S-adenosyl-L-methionine = epoxyqueuosine(34) in tRNA + adenine + L-methionine + 2 H(+)</text>
        <dbReference type="Rhea" id="RHEA:32155"/>
        <dbReference type="Rhea" id="RHEA-COMP:10342"/>
        <dbReference type="Rhea" id="RHEA-COMP:18582"/>
        <dbReference type="ChEBI" id="CHEBI:15378"/>
        <dbReference type="ChEBI" id="CHEBI:16708"/>
        <dbReference type="ChEBI" id="CHEBI:57844"/>
        <dbReference type="ChEBI" id="CHEBI:59789"/>
        <dbReference type="ChEBI" id="CHEBI:82833"/>
        <dbReference type="ChEBI" id="CHEBI:194443"/>
        <dbReference type="EC" id="2.4.99.17"/>
    </reaction>
</comment>
<dbReference type="NCBIfam" id="TIGR00113">
    <property type="entry name" value="queA"/>
    <property type="match status" value="1"/>
</dbReference>
<dbReference type="Proteomes" id="UP000240811">
    <property type="component" value="Unassembled WGS sequence"/>
</dbReference>
<dbReference type="HAMAP" id="MF_00113">
    <property type="entry name" value="QueA"/>
    <property type="match status" value="1"/>
</dbReference>
<protein>
    <recommendedName>
        <fullName evidence="11 13">S-adenosylmethionine:tRNA ribosyltransferase-isomerase</fullName>
        <ecNumber evidence="10 13">2.4.99.17</ecNumber>
    </recommendedName>
    <alternativeName>
        <fullName evidence="12 13">Queuosine biosynthesis protein QueA</fullName>
    </alternativeName>
</protein>
<keyword evidence="6 13" id="KW-0949">S-adenosyl-L-methionine</keyword>
<dbReference type="InterPro" id="IPR042118">
    <property type="entry name" value="QueA_dom1"/>
</dbReference>
<dbReference type="Pfam" id="PF02547">
    <property type="entry name" value="Queuosine_synth"/>
    <property type="match status" value="1"/>
</dbReference>
<proteinExistence type="inferred from homology"/>
<accession>A0A2T4VY61</accession>
<evidence type="ECO:0000256" key="1">
    <source>
        <dbReference type="ARBA" id="ARBA00004496"/>
    </source>
</evidence>
<evidence type="ECO:0000313" key="15">
    <source>
        <dbReference type="Proteomes" id="UP000240811"/>
    </source>
</evidence>
<dbReference type="NCBIfam" id="NF001140">
    <property type="entry name" value="PRK00147.1"/>
    <property type="match status" value="1"/>
</dbReference>
<evidence type="ECO:0000256" key="9">
    <source>
        <dbReference type="ARBA" id="ARBA00061210"/>
    </source>
</evidence>